<reference evidence="8" key="1">
    <citation type="submission" date="2020-05" db="EMBL/GenBank/DDBJ databases">
        <title>WGS assembly of Panicum virgatum.</title>
        <authorList>
            <person name="Lovell J.T."/>
            <person name="Jenkins J."/>
            <person name="Shu S."/>
            <person name="Juenger T.E."/>
            <person name="Schmutz J."/>
        </authorList>
    </citation>
    <scope>NUCLEOTIDE SEQUENCE</scope>
    <source>
        <strain evidence="8">AP13</strain>
    </source>
</reference>
<dbReference type="PROSITE" id="PS51999">
    <property type="entry name" value="ZF_GRF"/>
    <property type="match status" value="1"/>
</dbReference>
<evidence type="ECO:0000256" key="5">
    <source>
        <dbReference type="SAM" id="Coils"/>
    </source>
</evidence>
<dbReference type="Proteomes" id="UP000823388">
    <property type="component" value="Chromosome 1N"/>
</dbReference>
<evidence type="ECO:0000313" key="8">
    <source>
        <dbReference type="EMBL" id="KAG2652142.1"/>
    </source>
</evidence>
<name>A0A8T0WSQ5_PANVG</name>
<evidence type="ECO:0000256" key="6">
    <source>
        <dbReference type="SAM" id="Phobius"/>
    </source>
</evidence>
<keyword evidence="3" id="KW-0862">Zinc</keyword>
<dbReference type="GO" id="GO:0008270">
    <property type="term" value="F:zinc ion binding"/>
    <property type="evidence" value="ECO:0007669"/>
    <property type="project" value="UniProtKB-KW"/>
</dbReference>
<keyword evidence="6" id="KW-1133">Transmembrane helix</keyword>
<evidence type="ECO:0000256" key="2">
    <source>
        <dbReference type="ARBA" id="ARBA00022771"/>
    </source>
</evidence>
<accession>A0A8T0WSQ5</accession>
<evidence type="ECO:0000256" key="1">
    <source>
        <dbReference type="ARBA" id="ARBA00022723"/>
    </source>
</evidence>
<gene>
    <name evidence="8" type="ORF">PVAP13_1NG334100</name>
</gene>
<protein>
    <recommendedName>
        <fullName evidence="7">GRF-type domain-containing protein</fullName>
    </recommendedName>
</protein>
<dbReference type="OrthoDB" id="595554at2759"/>
<keyword evidence="9" id="KW-1185">Reference proteome</keyword>
<keyword evidence="1" id="KW-0479">Metal-binding</keyword>
<feature type="coiled-coil region" evidence="5">
    <location>
        <begin position="96"/>
        <end position="144"/>
    </location>
</feature>
<keyword evidence="6" id="KW-0472">Membrane</keyword>
<dbReference type="EMBL" id="CM029038">
    <property type="protein sequence ID" value="KAG2652142.1"/>
    <property type="molecule type" value="Genomic_DNA"/>
</dbReference>
<evidence type="ECO:0000256" key="4">
    <source>
        <dbReference type="PROSITE-ProRule" id="PRU01343"/>
    </source>
</evidence>
<keyword evidence="5" id="KW-0175">Coiled coil</keyword>
<keyword evidence="2 4" id="KW-0863">Zinc-finger</keyword>
<evidence type="ECO:0000256" key="3">
    <source>
        <dbReference type="ARBA" id="ARBA00022833"/>
    </source>
</evidence>
<evidence type="ECO:0000313" key="9">
    <source>
        <dbReference type="Proteomes" id="UP000823388"/>
    </source>
</evidence>
<feature type="transmembrane region" description="Helical" evidence="6">
    <location>
        <begin position="160"/>
        <end position="179"/>
    </location>
</feature>
<feature type="domain" description="GRF-type" evidence="7">
    <location>
        <begin position="44"/>
        <end position="85"/>
    </location>
</feature>
<dbReference type="AlphaFoldDB" id="A0A8T0WSQ5"/>
<sequence length="180" mass="20363">MAASSSSASSKSRGGSWSGIGGEDFSSPIRYRERPLDYEPPMWCKCGRKAARWISWSDDNPGRRYFKCFSARFGGCDFYAWHDQASYASAFIKQLIVDLRDGVRDLKKENRELTAMVGDGAARLDEHRAEAMRLKNLLAEKDAANDEMKTRVTELVHERFVLRLVILGCVMALLVLLFSK</sequence>
<keyword evidence="6" id="KW-0812">Transmembrane</keyword>
<comment type="caution">
    <text evidence="8">The sequence shown here is derived from an EMBL/GenBank/DDBJ whole genome shotgun (WGS) entry which is preliminary data.</text>
</comment>
<dbReference type="InterPro" id="IPR010666">
    <property type="entry name" value="Znf_GRF"/>
</dbReference>
<proteinExistence type="predicted"/>
<dbReference type="PANTHER" id="PTHR33248">
    <property type="entry name" value="ZINC ION-BINDING PROTEIN"/>
    <property type="match status" value="1"/>
</dbReference>
<evidence type="ECO:0000259" key="7">
    <source>
        <dbReference type="PROSITE" id="PS51999"/>
    </source>
</evidence>
<organism evidence="8 9">
    <name type="scientific">Panicum virgatum</name>
    <name type="common">Blackwell switchgrass</name>
    <dbReference type="NCBI Taxonomy" id="38727"/>
    <lineage>
        <taxon>Eukaryota</taxon>
        <taxon>Viridiplantae</taxon>
        <taxon>Streptophyta</taxon>
        <taxon>Embryophyta</taxon>
        <taxon>Tracheophyta</taxon>
        <taxon>Spermatophyta</taxon>
        <taxon>Magnoliopsida</taxon>
        <taxon>Liliopsida</taxon>
        <taxon>Poales</taxon>
        <taxon>Poaceae</taxon>
        <taxon>PACMAD clade</taxon>
        <taxon>Panicoideae</taxon>
        <taxon>Panicodae</taxon>
        <taxon>Paniceae</taxon>
        <taxon>Panicinae</taxon>
        <taxon>Panicum</taxon>
        <taxon>Panicum sect. Hiantes</taxon>
    </lineage>
</organism>